<feature type="compositionally biased region" description="Basic residues" evidence="1">
    <location>
        <begin position="61"/>
        <end position="71"/>
    </location>
</feature>
<protein>
    <submittedName>
        <fullName evidence="2">Uncharacterized protein</fullName>
    </submittedName>
</protein>
<dbReference type="Proteomes" id="UP000266861">
    <property type="component" value="Unassembled WGS sequence"/>
</dbReference>
<comment type="caution">
    <text evidence="2">The sequence shown here is derived from an EMBL/GenBank/DDBJ whole genome shotgun (WGS) entry which is preliminary data.</text>
</comment>
<reference evidence="2 3" key="1">
    <citation type="submission" date="2018-08" db="EMBL/GenBank/DDBJ databases">
        <title>Genome and evolution of the arbuscular mycorrhizal fungus Diversispora epigaea (formerly Glomus versiforme) and its bacterial endosymbionts.</title>
        <authorList>
            <person name="Sun X."/>
            <person name="Fei Z."/>
            <person name="Harrison M."/>
        </authorList>
    </citation>
    <scope>NUCLEOTIDE SEQUENCE [LARGE SCALE GENOMIC DNA]</scope>
    <source>
        <strain evidence="2 3">IT104</strain>
    </source>
</reference>
<evidence type="ECO:0000313" key="2">
    <source>
        <dbReference type="EMBL" id="RHZ85825.1"/>
    </source>
</evidence>
<evidence type="ECO:0000256" key="1">
    <source>
        <dbReference type="SAM" id="MobiDB-lite"/>
    </source>
</evidence>
<organism evidence="2 3">
    <name type="scientific">Diversispora epigaea</name>
    <dbReference type="NCBI Taxonomy" id="1348612"/>
    <lineage>
        <taxon>Eukaryota</taxon>
        <taxon>Fungi</taxon>
        <taxon>Fungi incertae sedis</taxon>
        <taxon>Mucoromycota</taxon>
        <taxon>Glomeromycotina</taxon>
        <taxon>Glomeromycetes</taxon>
        <taxon>Diversisporales</taxon>
        <taxon>Diversisporaceae</taxon>
        <taxon>Diversispora</taxon>
    </lineage>
</organism>
<accession>A0A397JBX1</accession>
<feature type="compositionally biased region" description="Acidic residues" evidence="1">
    <location>
        <begin position="33"/>
        <end position="54"/>
    </location>
</feature>
<name>A0A397JBX1_9GLOM</name>
<gene>
    <name evidence="2" type="ORF">Glove_60g157</name>
</gene>
<dbReference type="AlphaFoldDB" id="A0A397JBX1"/>
<feature type="region of interest" description="Disordered" evidence="1">
    <location>
        <begin position="31"/>
        <end position="81"/>
    </location>
</feature>
<keyword evidence="3" id="KW-1185">Reference proteome</keyword>
<evidence type="ECO:0000313" key="3">
    <source>
        <dbReference type="Proteomes" id="UP000266861"/>
    </source>
</evidence>
<proteinExistence type="predicted"/>
<sequence>MSILIVSIIEDSSSELRNKIHWQNRIIHLRNYDDDDGDDDDNDNDGYDDCDGDDVNNRMSQRARKTRKKGPKPGLSSLKGN</sequence>
<dbReference type="EMBL" id="PQFF01000057">
    <property type="protein sequence ID" value="RHZ85825.1"/>
    <property type="molecule type" value="Genomic_DNA"/>
</dbReference>